<dbReference type="InterPro" id="IPR050482">
    <property type="entry name" value="Sensor_HK_TwoCompSys"/>
</dbReference>
<evidence type="ECO:0000256" key="10">
    <source>
        <dbReference type="SAM" id="Phobius"/>
    </source>
</evidence>
<dbReference type="AlphaFoldDB" id="A6WFY6"/>
<evidence type="ECO:0000259" key="11">
    <source>
        <dbReference type="Pfam" id="PF07730"/>
    </source>
</evidence>
<dbReference type="GO" id="GO:0046983">
    <property type="term" value="F:protein dimerization activity"/>
    <property type="evidence" value="ECO:0007669"/>
    <property type="project" value="InterPro"/>
</dbReference>
<keyword evidence="6 12" id="KW-0418">Kinase</keyword>
<gene>
    <name evidence="12" type="ordered locus">Krad_4262</name>
</gene>
<evidence type="ECO:0000256" key="3">
    <source>
        <dbReference type="ARBA" id="ARBA00022553"/>
    </source>
</evidence>
<reference evidence="13" key="1">
    <citation type="journal article" date="2008" name="PLoS ONE">
        <title>Survival in nuclear waste, extreme resistance, and potential applications gleaned from the genome sequence of Kineococcus radiotolerans SRS30216.</title>
        <authorList>
            <person name="Bagwell C.E."/>
            <person name="Bhat S."/>
            <person name="Hawkins G.M."/>
            <person name="Smith B.W."/>
            <person name="Biswas T."/>
            <person name="Hoover T.R."/>
            <person name="Saunders E."/>
            <person name="Han C.S."/>
            <person name="Tsodikov O.V."/>
            <person name="Shimkets L.J."/>
        </authorList>
    </citation>
    <scope>NUCLEOTIDE SEQUENCE [LARGE SCALE GENOMIC DNA]</scope>
    <source>
        <strain evidence="13">ATCC BAA-149 / DSM 14245 / SRS30216</strain>
    </source>
</reference>
<dbReference type="GO" id="GO:0005524">
    <property type="term" value="F:ATP binding"/>
    <property type="evidence" value="ECO:0007669"/>
    <property type="project" value="UniProtKB-KW"/>
</dbReference>
<evidence type="ECO:0000256" key="5">
    <source>
        <dbReference type="ARBA" id="ARBA00022741"/>
    </source>
</evidence>
<comment type="catalytic activity">
    <reaction evidence="1">
        <text>ATP + protein L-histidine = ADP + protein N-phospho-L-histidine.</text>
        <dbReference type="EC" id="2.7.13.3"/>
    </reaction>
</comment>
<dbReference type="Gene3D" id="1.20.5.1930">
    <property type="match status" value="1"/>
</dbReference>
<dbReference type="GO" id="GO:0016020">
    <property type="term" value="C:membrane"/>
    <property type="evidence" value="ECO:0007669"/>
    <property type="project" value="InterPro"/>
</dbReference>
<feature type="transmembrane region" description="Helical" evidence="10">
    <location>
        <begin position="150"/>
        <end position="167"/>
    </location>
</feature>
<feature type="transmembrane region" description="Helical" evidence="10">
    <location>
        <begin position="89"/>
        <end position="110"/>
    </location>
</feature>
<feature type="transmembrane region" description="Helical" evidence="10">
    <location>
        <begin position="117"/>
        <end position="144"/>
    </location>
</feature>
<name>A6WFY6_KINRD</name>
<keyword evidence="3" id="KW-0597">Phosphoprotein</keyword>
<feature type="region of interest" description="Disordered" evidence="9">
    <location>
        <begin position="415"/>
        <end position="469"/>
    </location>
</feature>
<dbReference type="EC" id="2.7.13.3" evidence="2"/>
<dbReference type="CDD" id="cd16917">
    <property type="entry name" value="HATPase_UhpB-NarQ-NarX-like"/>
    <property type="match status" value="1"/>
</dbReference>
<keyword evidence="8" id="KW-0902">Two-component regulatory system</keyword>
<evidence type="ECO:0000256" key="9">
    <source>
        <dbReference type="SAM" id="MobiDB-lite"/>
    </source>
</evidence>
<feature type="domain" description="Signal transduction histidine kinase subgroup 3 dimerisation and phosphoacceptor" evidence="11">
    <location>
        <begin position="227"/>
        <end position="292"/>
    </location>
</feature>
<dbReference type="InterPro" id="IPR036890">
    <property type="entry name" value="HATPase_C_sf"/>
</dbReference>
<dbReference type="Gene3D" id="3.30.565.10">
    <property type="entry name" value="Histidine kinase-like ATPase, C-terminal domain"/>
    <property type="match status" value="1"/>
</dbReference>
<dbReference type="PANTHER" id="PTHR24421:SF10">
    <property type="entry name" value="NITRATE_NITRITE SENSOR PROTEIN NARQ"/>
    <property type="match status" value="1"/>
</dbReference>
<protein>
    <recommendedName>
        <fullName evidence="2">histidine kinase</fullName>
        <ecNumber evidence="2">2.7.13.3</ecNumber>
    </recommendedName>
</protein>
<dbReference type="InterPro" id="IPR011712">
    <property type="entry name" value="Sig_transdc_His_kin_sub3_dim/P"/>
</dbReference>
<feature type="transmembrane region" description="Helical" evidence="10">
    <location>
        <begin position="174"/>
        <end position="197"/>
    </location>
</feature>
<keyword evidence="5" id="KW-0547">Nucleotide-binding</keyword>
<accession>A6WFY6</accession>
<dbReference type="Pfam" id="PF07730">
    <property type="entry name" value="HisKA_3"/>
    <property type="match status" value="1"/>
</dbReference>
<keyword evidence="4" id="KW-0808">Transferase</keyword>
<evidence type="ECO:0000256" key="4">
    <source>
        <dbReference type="ARBA" id="ARBA00022679"/>
    </source>
</evidence>
<dbReference type="eggNOG" id="COG4585">
    <property type="taxonomic scope" value="Bacteria"/>
</dbReference>
<evidence type="ECO:0000256" key="2">
    <source>
        <dbReference type="ARBA" id="ARBA00012438"/>
    </source>
</evidence>
<dbReference type="HOGENOM" id="CLU_000445_20_1_11"/>
<dbReference type="Proteomes" id="UP000001116">
    <property type="component" value="Chromosome"/>
</dbReference>
<keyword evidence="13" id="KW-1185">Reference proteome</keyword>
<sequence length="469" mass="49392">MRPRREGGRDDRWTWSAGPPAYAGPVNALAAPADPWVARWRLAPRVRDVLAVLASLFVAVAWFATVVSGPGPSAGGGPPFPAEGVAWSTATPVQVGAAVVVVVTCLALWWRRSHPVLLCLVALAAAFLLAFDGAVFPALLTLAVRRRDRLLVLTSVVAVVATTSASLRTTTDSWSLSLTWSLIAVSLCVFVGAFVGARRELVRSLRERAERAEHEQVLRAEQARLAERTRIAREMHDVLAHRISLVALHAGGLEVRPDVGPEQVEATAATIRETARSALEDLRRVLGVLRAPGTGSAATTAAELAPQPTLVDVRQLVESTREAGVSAEFRTDVPVHADVPAELGRTVYRVVQEALTNVHKHAPSAQTVVTVSGEVGREMLVQVVNARPSGRATGLPGAGSGLVGLSERVGLADGTITSGPEPGGGFAVRARLPWPGRDGRPRGGGSGAWTPPDARIVRTPAGTGRGEDS</sequence>
<dbReference type="KEGG" id="kra:Krad_4262"/>
<dbReference type="EMBL" id="CP000750">
    <property type="protein sequence ID" value="ABS05725.1"/>
    <property type="molecule type" value="Genomic_DNA"/>
</dbReference>
<dbReference type="SUPFAM" id="SSF55874">
    <property type="entry name" value="ATPase domain of HSP90 chaperone/DNA topoisomerase II/histidine kinase"/>
    <property type="match status" value="1"/>
</dbReference>
<evidence type="ECO:0000313" key="12">
    <source>
        <dbReference type="EMBL" id="ABS05725.1"/>
    </source>
</evidence>
<keyword evidence="10" id="KW-1133">Transmembrane helix</keyword>
<keyword evidence="7" id="KW-0067">ATP-binding</keyword>
<proteinExistence type="predicted"/>
<evidence type="ECO:0000256" key="8">
    <source>
        <dbReference type="ARBA" id="ARBA00023012"/>
    </source>
</evidence>
<organism evidence="12 13">
    <name type="scientific">Kineococcus radiotolerans (strain ATCC BAA-149 / DSM 14245 / SRS30216)</name>
    <dbReference type="NCBI Taxonomy" id="266940"/>
    <lineage>
        <taxon>Bacteria</taxon>
        <taxon>Bacillati</taxon>
        <taxon>Actinomycetota</taxon>
        <taxon>Actinomycetes</taxon>
        <taxon>Kineosporiales</taxon>
        <taxon>Kineosporiaceae</taxon>
        <taxon>Kineococcus</taxon>
    </lineage>
</organism>
<keyword evidence="10" id="KW-0472">Membrane</keyword>
<dbReference type="STRING" id="266940.Krad_4262"/>
<evidence type="ECO:0000256" key="7">
    <source>
        <dbReference type="ARBA" id="ARBA00022840"/>
    </source>
</evidence>
<evidence type="ECO:0000256" key="6">
    <source>
        <dbReference type="ARBA" id="ARBA00022777"/>
    </source>
</evidence>
<dbReference type="GO" id="GO:0000155">
    <property type="term" value="F:phosphorelay sensor kinase activity"/>
    <property type="evidence" value="ECO:0007669"/>
    <property type="project" value="InterPro"/>
</dbReference>
<keyword evidence="10" id="KW-0812">Transmembrane</keyword>
<dbReference type="PANTHER" id="PTHR24421">
    <property type="entry name" value="NITRATE/NITRITE SENSOR PROTEIN NARX-RELATED"/>
    <property type="match status" value="1"/>
</dbReference>
<feature type="transmembrane region" description="Helical" evidence="10">
    <location>
        <begin position="49"/>
        <end position="69"/>
    </location>
</feature>
<evidence type="ECO:0000256" key="1">
    <source>
        <dbReference type="ARBA" id="ARBA00000085"/>
    </source>
</evidence>
<evidence type="ECO:0000313" key="13">
    <source>
        <dbReference type="Proteomes" id="UP000001116"/>
    </source>
</evidence>